<dbReference type="AlphaFoldDB" id="A0A7Z2VII2"/>
<organism evidence="3 4">
    <name type="scientific">Cohnella herbarum</name>
    <dbReference type="NCBI Taxonomy" id="2728023"/>
    <lineage>
        <taxon>Bacteria</taxon>
        <taxon>Bacillati</taxon>
        <taxon>Bacillota</taxon>
        <taxon>Bacilli</taxon>
        <taxon>Bacillales</taxon>
        <taxon>Paenibacillaceae</taxon>
        <taxon>Cohnella</taxon>
    </lineage>
</organism>
<name>A0A7Z2VII2_9BACL</name>
<reference evidence="3 4" key="1">
    <citation type="submission" date="2020-04" db="EMBL/GenBank/DDBJ databases">
        <title>Genome sequencing of novel species.</title>
        <authorList>
            <person name="Heo J."/>
            <person name="Kim S.-J."/>
            <person name="Kim J.-S."/>
            <person name="Hong S.-B."/>
            <person name="Kwon S.-W."/>
        </authorList>
    </citation>
    <scope>NUCLEOTIDE SEQUENCE [LARGE SCALE GENOMIC DNA]</scope>
    <source>
        <strain evidence="3 4">MFER-1</strain>
    </source>
</reference>
<evidence type="ECO:0000256" key="2">
    <source>
        <dbReference type="SAM" id="SignalP"/>
    </source>
</evidence>
<dbReference type="EMBL" id="CP051680">
    <property type="protein sequence ID" value="QJD83876.1"/>
    <property type="molecule type" value="Genomic_DNA"/>
</dbReference>
<dbReference type="KEGG" id="cheb:HH215_12245"/>
<feature type="region of interest" description="Disordered" evidence="1">
    <location>
        <begin position="30"/>
        <end position="54"/>
    </location>
</feature>
<keyword evidence="2" id="KW-0732">Signal</keyword>
<sequence length="447" mass="48933">MKTKNVATKFSALILGMSVILAGCGGGNNNASPSASAPSSPAASSASAGGEKAPADYKGEVTLWAWGDFESKLIPEFNKEYPNVKINVVVVPNADYGKKLQTAIASKGEMPDIALLEVSGRGSFMAMDVWENLEKEPYNVNRADIVDFAIPLNSNEKGEIVTLQEDATMAGIAYKRDLAKQYLGTDDPAEVEKMFPTWDAFIEKGKEVFEKSGGKVTLMDGILEGGFRLVSGEYTEPYVKDGKLNLEPTFLPTYKTLEKMVASNAVGKYETWSAPWNASFTTNTAIMYATPTWFVPFGIKPNDKKGEGNYGLIRAPIGGYSWGGTSMSIPKDAKNKELAWQFVKWVTLSESGATAFKTLNSSPTLYKPVFEQEGFYTDKDPYFGGQDIMAKFIELGKEAKVRPITKYDRIVTDSNTLVMKMMMQGTSAEEAYDTLVKDVLKKAPELK</sequence>
<evidence type="ECO:0000256" key="1">
    <source>
        <dbReference type="SAM" id="MobiDB-lite"/>
    </source>
</evidence>
<dbReference type="Proteomes" id="UP000502248">
    <property type="component" value="Chromosome"/>
</dbReference>
<protein>
    <submittedName>
        <fullName evidence="3">Extracellular solute-binding protein</fullName>
    </submittedName>
</protein>
<dbReference type="InterPro" id="IPR050490">
    <property type="entry name" value="Bact_solute-bd_prot1"/>
</dbReference>
<dbReference type="Pfam" id="PF01547">
    <property type="entry name" value="SBP_bac_1"/>
    <property type="match status" value="1"/>
</dbReference>
<keyword evidence="4" id="KW-1185">Reference proteome</keyword>
<dbReference type="Gene3D" id="3.40.190.10">
    <property type="entry name" value="Periplasmic binding protein-like II"/>
    <property type="match status" value="1"/>
</dbReference>
<evidence type="ECO:0000313" key="4">
    <source>
        <dbReference type="Proteomes" id="UP000502248"/>
    </source>
</evidence>
<dbReference type="SUPFAM" id="SSF53850">
    <property type="entry name" value="Periplasmic binding protein-like II"/>
    <property type="match status" value="1"/>
</dbReference>
<dbReference type="PANTHER" id="PTHR43649">
    <property type="entry name" value="ARABINOSE-BINDING PROTEIN-RELATED"/>
    <property type="match status" value="1"/>
</dbReference>
<accession>A0A7Z2VII2</accession>
<evidence type="ECO:0000313" key="3">
    <source>
        <dbReference type="EMBL" id="QJD83876.1"/>
    </source>
</evidence>
<dbReference type="PANTHER" id="PTHR43649:SF12">
    <property type="entry name" value="DIACETYLCHITOBIOSE BINDING PROTEIN DASA"/>
    <property type="match status" value="1"/>
</dbReference>
<gene>
    <name evidence="3" type="ORF">HH215_12245</name>
</gene>
<feature type="compositionally biased region" description="Low complexity" evidence="1">
    <location>
        <begin position="30"/>
        <end position="50"/>
    </location>
</feature>
<feature type="chain" id="PRO_5039466897" evidence="2">
    <location>
        <begin position="23"/>
        <end position="447"/>
    </location>
</feature>
<dbReference type="PROSITE" id="PS51257">
    <property type="entry name" value="PROKAR_LIPOPROTEIN"/>
    <property type="match status" value="1"/>
</dbReference>
<dbReference type="InterPro" id="IPR006059">
    <property type="entry name" value="SBP"/>
</dbReference>
<feature type="signal peptide" evidence="2">
    <location>
        <begin position="1"/>
        <end position="22"/>
    </location>
</feature>
<proteinExistence type="predicted"/>
<dbReference type="RefSeq" id="WP_169280163.1">
    <property type="nucleotide sequence ID" value="NZ_CP051680.1"/>
</dbReference>